<proteinExistence type="predicted"/>
<name>A0A1V9ZR48_ACHHY</name>
<comment type="caution">
    <text evidence="3">The sequence shown here is derived from an EMBL/GenBank/DDBJ whole genome shotgun (WGS) entry which is preliminary data.</text>
</comment>
<dbReference type="Proteomes" id="UP000243579">
    <property type="component" value="Unassembled WGS sequence"/>
</dbReference>
<dbReference type="Pfam" id="PF00017">
    <property type="entry name" value="SH2"/>
    <property type="match status" value="1"/>
</dbReference>
<dbReference type="OrthoDB" id="67310at2759"/>
<dbReference type="STRING" id="1202772.A0A1V9ZR48"/>
<dbReference type="SMART" id="SM00252">
    <property type="entry name" value="SH2"/>
    <property type="match status" value="1"/>
</dbReference>
<dbReference type="PROSITE" id="PS50001">
    <property type="entry name" value="SH2"/>
    <property type="match status" value="1"/>
</dbReference>
<dbReference type="EMBL" id="JNBR01000031">
    <property type="protein sequence ID" value="OQS00474.1"/>
    <property type="molecule type" value="Genomic_DNA"/>
</dbReference>
<dbReference type="InterPro" id="IPR036860">
    <property type="entry name" value="SH2_dom_sf"/>
</dbReference>
<keyword evidence="1" id="KW-0727">SH2 domain</keyword>
<gene>
    <name evidence="3" type="ORF">ACHHYP_03551</name>
</gene>
<dbReference type="InterPro" id="IPR000980">
    <property type="entry name" value="SH2"/>
</dbReference>
<protein>
    <recommendedName>
        <fullName evidence="2">SH2 domain-containing protein</fullName>
    </recommendedName>
</protein>
<dbReference type="AlphaFoldDB" id="A0A1V9ZR48"/>
<evidence type="ECO:0000313" key="4">
    <source>
        <dbReference type="Proteomes" id="UP000243579"/>
    </source>
</evidence>
<sequence>MQDDGVAWWRTAIGAAEVPLEQLLGRLLECVDVSLPSAMTPAEMKIYLRVCLELHPVVSASDWARFLVRFGPFRSCVVKSVACFQSRYHEGLAPWFHGVLSRAEAEAILRGGDDGSFLVRFSETQPEKFTLAYVKVHSSPPYVGKRDIKNVLLVHDPERGYGPLDGGMGRMFESIAAFIDGSASRLRVSYASRLSAQVNEEIKAARAAARLGFGQPQLGGDIDYATFSTEDVNQRGPGPATLFQPPPPAPAGGDYGLSAPLPPIASSDYGALQASSIRDYGALKPAANYVRSTTDYCALARDDIKSSYGTLNLMQPEPSAQLSTPTPLAATSSDSRFTGTAFVTDYGRINDAMRQPRPKADNNYGRFNAELGSPPPVPANNYGQFNANLGPPPPVPASNYGQFTSELGPPPPVPASNYGRFNAELGPPPPVPAGNYGQFNSELGPPPVASSAYGRFNAELGPPPSPPTRHVSAGPPPEYGQFYFVPLQKSASESSPAVQSTEAQAVAQLELGMTLYKQHNLQEAIEHFLRAEFFAKNAGATHVEARALGNLGTVHLDRKQPQMAVVYYDKCLLLTRKVGDTKREKTVLNNLVLACMAADDIEMALRHSHDQLRVTAHALNRQKITTRIAILEARLKQQAM</sequence>
<dbReference type="Gene3D" id="3.30.505.10">
    <property type="entry name" value="SH2 domain"/>
    <property type="match status" value="1"/>
</dbReference>
<dbReference type="Gene3D" id="1.25.40.10">
    <property type="entry name" value="Tetratricopeptide repeat domain"/>
    <property type="match status" value="1"/>
</dbReference>
<dbReference type="InterPro" id="IPR019734">
    <property type="entry name" value="TPR_rpt"/>
</dbReference>
<organism evidence="3 4">
    <name type="scientific">Achlya hypogyna</name>
    <name type="common">Oomycete</name>
    <name type="synonym">Protoachlya hypogyna</name>
    <dbReference type="NCBI Taxonomy" id="1202772"/>
    <lineage>
        <taxon>Eukaryota</taxon>
        <taxon>Sar</taxon>
        <taxon>Stramenopiles</taxon>
        <taxon>Oomycota</taxon>
        <taxon>Saprolegniomycetes</taxon>
        <taxon>Saprolegniales</taxon>
        <taxon>Achlyaceae</taxon>
        <taxon>Achlya</taxon>
    </lineage>
</organism>
<keyword evidence="4" id="KW-1185">Reference proteome</keyword>
<dbReference type="SUPFAM" id="SSF55550">
    <property type="entry name" value="SH2 domain"/>
    <property type="match status" value="1"/>
</dbReference>
<dbReference type="CDD" id="cd00173">
    <property type="entry name" value="SH2"/>
    <property type="match status" value="1"/>
</dbReference>
<accession>A0A1V9ZR48</accession>
<evidence type="ECO:0000259" key="2">
    <source>
        <dbReference type="PROSITE" id="PS50001"/>
    </source>
</evidence>
<evidence type="ECO:0000256" key="1">
    <source>
        <dbReference type="PROSITE-ProRule" id="PRU00191"/>
    </source>
</evidence>
<dbReference type="InterPro" id="IPR011990">
    <property type="entry name" value="TPR-like_helical_dom_sf"/>
</dbReference>
<dbReference type="SMART" id="SM00028">
    <property type="entry name" value="TPR"/>
    <property type="match status" value="2"/>
</dbReference>
<dbReference type="Pfam" id="PF13424">
    <property type="entry name" value="TPR_12"/>
    <property type="match status" value="1"/>
</dbReference>
<dbReference type="SUPFAM" id="SSF48452">
    <property type="entry name" value="TPR-like"/>
    <property type="match status" value="1"/>
</dbReference>
<reference evidence="3 4" key="1">
    <citation type="journal article" date="2014" name="Genome Biol. Evol.">
        <title>The secreted proteins of Achlya hypogyna and Thraustotheca clavata identify the ancestral oomycete secretome and reveal gene acquisitions by horizontal gene transfer.</title>
        <authorList>
            <person name="Misner I."/>
            <person name="Blouin N."/>
            <person name="Leonard G."/>
            <person name="Richards T.A."/>
            <person name="Lane C.E."/>
        </authorList>
    </citation>
    <scope>NUCLEOTIDE SEQUENCE [LARGE SCALE GENOMIC DNA]</scope>
    <source>
        <strain evidence="3 4">ATCC 48635</strain>
    </source>
</reference>
<feature type="domain" description="SH2" evidence="2">
    <location>
        <begin position="95"/>
        <end position="180"/>
    </location>
</feature>
<evidence type="ECO:0000313" key="3">
    <source>
        <dbReference type="EMBL" id="OQS00474.1"/>
    </source>
</evidence>